<name>A0AAJ6QSS1_9ACAR</name>
<gene>
    <name evidence="15" type="primary">LOC100897487</name>
</gene>
<evidence type="ECO:0000313" key="15">
    <source>
        <dbReference type="RefSeq" id="XP_003742742.1"/>
    </source>
</evidence>
<sequence length="241" mass="27561">MPRAFLLCNQRYKPKWRLALRHAVEELEAEREVPQGELWAQSEDDMDLTEAKRTLAELVPVAMSPRSESSDCVVPQLTTLNESPSGSMMEALLTQVEENDNCFECKTCDEGFDPEEKLEGHKDIKQATCKKSRRCPHCDKEYVSLPALSMHIRTHGAGCQCPYCGKRFSRPWLLQGHIRTHTGEKPFTCPQCRKAFADKSNLRAHIQTHSQTKPFVCPRCNKAFALKSYLYKHEESSCLKK</sequence>
<organism evidence="14 15">
    <name type="scientific">Galendromus occidentalis</name>
    <name type="common">western predatory mite</name>
    <dbReference type="NCBI Taxonomy" id="34638"/>
    <lineage>
        <taxon>Eukaryota</taxon>
        <taxon>Metazoa</taxon>
        <taxon>Ecdysozoa</taxon>
        <taxon>Arthropoda</taxon>
        <taxon>Chelicerata</taxon>
        <taxon>Arachnida</taxon>
        <taxon>Acari</taxon>
        <taxon>Parasitiformes</taxon>
        <taxon>Mesostigmata</taxon>
        <taxon>Gamasina</taxon>
        <taxon>Phytoseioidea</taxon>
        <taxon>Phytoseiidae</taxon>
        <taxon>Typhlodrominae</taxon>
        <taxon>Galendromus</taxon>
    </lineage>
</organism>
<dbReference type="SMART" id="SM00355">
    <property type="entry name" value="ZnF_C2H2"/>
    <property type="match status" value="4"/>
</dbReference>
<evidence type="ECO:0000256" key="6">
    <source>
        <dbReference type="ARBA" id="ARBA00022833"/>
    </source>
</evidence>
<dbReference type="InterPro" id="IPR050527">
    <property type="entry name" value="Snail/Krueppel_Znf"/>
</dbReference>
<feature type="domain" description="C2H2-type" evidence="13">
    <location>
        <begin position="187"/>
        <end position="214"/>
    </location>
</feature>
<keyword evidence="8" id="KW-0238">DNA-binding</keyword>
<reference evidence="15" key="1">
    <citation type="submission" date="2025-08" db="UniProtKB">
        <authorList>
            <consortium name="RefSeq"/>
        </authorList>
    </citation>
    <scope>IDENTIFICATION</scope>
</reference>
<comment type="similarity">
    <text evidence="11">Belongs to the snail C2H2-type zinc-finger protein family.</text>
</comment>
<dbReference type="FunFam" id="3.30.160.60:FF:000207">
    <property type="entry name" value="zinc finger protein SNAI2"/>
    <property type="match status" value="1"/>
</dbReference>
<evidence type="ECO:0000256" key="12">
    <source>
        <dbReference type="PROSITE-ProRule" id="PRU00042"/>
    </source>
</evidence>
<comment type="subcellular location">
    <subcellularLocation>
        <location evidence="1">Nucleus</location>
    </subcellularLocation>
</comment>
<evidence type="ECO:0000259" key="13">
    <source>
        <dbReference type="PROSITE" id="PS50157"/>
    </source>
</evidence>
<dbReference type="GO" id="GO:2000177">
    <property type="term" value="P:regulation of neural precursor cell proliferation"/>
    <property type="evidence" value="ECO:0007669"/>
    <property type="project" value="UniProtKB-ARBA"/>
</dbReference>
<dbReference type="Pfam" id="PF13894">
    <property type="entry name" value="zf-C2H2_4"/>
    <property type="match status" value="1"/>
</dbReference>
<evidence type="ECO:0000256" key="4">
    <source>
        <dbReference type="ARBA" id="ARBA00022737"/>
    </source>
</evidence>
<dbReference type="PROSITE" id="PS50157">
    <property type="entry name" value="ZINC_FINGER_C2H2_2"/>
    <property type="match status" value="4"/>
</dbReference>
<dbReference type="RefSeq" id="XP_003742742.1">
    <property type="nucleotide sequence ID" value="XM_003742694.1"/>
</dbReference>
<feature type="domain" description="C2H2-type" evidence="13">
    <location>
        <begin position="133"/>
        <end position="155"/>
    </location>
</feature>
<keyword evidence="7" id="KW-0805">Transcription regulation</keyword>
<dbReference type="GO" id="GO:0008270">
    <property type="term" value="F:zinc ion binding"/>
    <property type="evidence" value="ECO:0007669"/>
    <property type="project" value="UniProtKB-KW"/>
</dbReference>
<dbReference type="AlphaFoldDB" id="A0AAJ6QSS1"/>
<dbReference type="SUPFAM" id="SSF57667">
    <property type="entry name" value="beta-beta-alpha zinc fingers"/>
    <property type="match status" value="3"/>
</dbReference>
<dbReference type="FunFam" id="3.30.160.60:FF:001506">
    <property type="entry name" value="Zinc finger protein"/>
    <property type="match status" value="1"/>
</dbReference>
<dbReference type="Pfam" id="PF00096">
    <property type="entry name" value="zf-C2H2"/>
    <property type="match status" value="3"/>
</dbReference>
<dbReference type="PROSITE" id="PS00028">
    <property type="entry name" value="ZINC_FINGER_C2H2_1"/>
    <property type="match status" value="3"/>
</dbReference>
<feature type="domain" description="C2H2-type" evidence="13">
    <location>
        <begin position="215"/>
        <end position="241"/>
    </location>
</feature>
<dbReference type="PANTHER" id="PTHR24388:SF100">
    <property type="entry name" value="ZINC FINGER PROTEIN 423"/>
    <property type="match status" value="1"/>
</dbReference>
<dbReference type="GO" id="GO:0000978">
    <property type="term" value="F:RNA polymerase II cis-regulatory region sequence-specific DNA binding"/>
    <property type="evidence" value="ECO:0007669"/>
    <property type="project" value="TreeGrafter"/>
</dbReference>
<dbReference type="GO" id="GO:0005634">
    <property type="term" value="C:nucleus"/>
    <property type="evidence" value="ECO:0007669"/>
    <property type="project" value="UniProtKB-SubCell"/>
</dbReference>
<dbReference type="InterPro" id="IPR036236">
    <property type="entry name" value="Znf_C2H2_sf"/>
</dbReference>
<evidence type="ECO:0000256" key="5">
    <source>
        <dbReference type="ARBA" id="ARBA00022771"/>
    </source>
</evidence>
<keyword evidence="4" id="KW-0677">Repeat</keyword>
<comment type="similarity">
    <text evidence="2">Belongs to the krueppel C2H2-type zinc-finger protein family.</text>
</comment>
<protein>
    <submittedName>
        <fullName evidence="15">Zinc finger protein SNAI2-like</fullName>
    </submittedName>
</protein>
<evidence type="ECO:0000256" key="8">
    <source>
        <dbReference type="ARBA" id="ARBA00023125"/>
    </source>
</evidence>
<dbReference type="Gene3D" id="3.30.160.60">
    <property type="entry name" value="Classic Zinc Finger"/>
    <property type="match status" value="4"/>
</dbReference>
<keyword evidence="9" id="KW-0804">Transcription</keyword>
<evidence type="ECO:0000256" key="3">
    <source>
        <dbReference type="ARBA" id="ARBA00022723"/>
    </source>
</evidence>
<feature type="domain" description="C2H2-type" evidence="13">
    <location>
        <begin position="159"/>
        <end position="186"/>
    </location>
</feature>
<proteinExistence type="inferred from homology"/>
<keyword evidence="14" id="KW-1185">Reference proteome</keyword>
<dbReference type="InterPro" id="IPR013087">
    <property type="entry name" value="Znf_C2H2_type"/>
</dbReference>
<evidence type="ECO:0000256" key="9">
    <source>
        <dbReference type="ARBA" id="ARBA00023163"/>
    </source>
</evidence>
<evidence type="ECO:0000256" key="7">
    <source>
        <dbReference type="ARBA" id="ARBA00023015"/>
    </source>
</evidence>
<dbReference type="GeneID" id="100897487"/>
<dbReference type="GO" id="GO:0000981">
    <property type="term" value="F:DNA-binding transcription factor activity, RNA polymerase II-specific"/>
    <property type="evidence" value="ECO:0007669"/>
    <property type="project" value="TreeGrafter"/>
</dbReference>
<accession>A0AAJ6QSS1</accession>
<dbReference type="GO" id="GO:0055059">
    <property type="term" value="P:asymmetric neuroblast division"/>
    <property type="evidence" value="ECO:0007669"/>
    <property type="project" value="UniProtKB-ARBA"/>
</dbReference>
<dbReference type="KEGG" id="goe:100897487"/>
<evidence type="ECO:0000256" key="1">
    <source>
        <dbReference type="ARBA" id="ARBA00004123"/>
    </source>
</evidence>
<dbReference type="PANTHER" id="PTHR24388">
    <property type="entry name" value="ZINC FINGER PROTEIN"/>
    <property type="match status" value="1"/>
</dbReference>
<keyword evidence="10" id="KW-0539">Nucleus</keyword>
<evidence type="ECO:0000313" key="14">
    <source>
        <dbReference type="Proteomes" id="UP000694867"/>
    </source>
</evidence>
<dbReference type="FunFam" id="3.30.160.60:FF:000942">
    <property type="entry name" value="Snail zinc finger protein"/>
    <property type="match status" value="1"/>
</dbReference>
<keyword evidence="5 12" id="KW-0863">Zinc-finger</keyword>
<keyword evidence="3" id="KW-0479">Metal-binding</keyword>
<evidence type="ECO:0000256" key="2">
    <source>
        <dbReference type="ARBA" id="ARBA00006991"/>
    </source>
</evidence>
<dbReference type="Proteomes" id="UP000694867">
    <property type="component" value="Unplaced"/>
</dbReference>
<keyword evidence="6" id="KW-0862">Zinc</keyword>
<evidence type="ECO:0000256" key="11">
    <source>
        <dbReference type="ARBA" id="ARBA00037948"/>
    </source>
</evidence>
<evidence type="ECO:0000256" key="10">
    <source>
        <dbReference type="ARBA" id="ARBA00023242"/>
    </source>
</evidence>
<dbReference type="GO" id="GO:0060562">
    <property type="term" value="P:epithelial tube morphogenesis"/>
    <property type="evidence" value="ECO:0007669"/>
    <property type="project" value="UniProtKB-ARBA"/>
</dbReference>